<proteinExistence type="predicted"/>
<evidence type="ECO:0008006" key="3">
    <source>
        <dbReference type="Google" id="ProtNLM"/>
    </source>
</evidence>
<gene>
    <name evidence="1" type="ORF">ACFOOG_01150</name>
</gene>
<dbReference type="EMBL" id="JBHRYR010000002">
    <property type="protein sequence ID" value="MFC3851424.1"/>
    <property type="molecule type" value="Genomic_DNA"/>
</dbReference>
<sequence length="202" mass="20038">MSKITLRRNSVDAISGAVFGGGGGGGVGFGSASGAGFSSSGAGYSSSGAGYSTRSSNRSGGLTLRSAPYLGSARDESFANAQANNRSVVRLNDGFYGNSVSSYDTGMRLRMDDGRGQGGSFEDSGSDLSVTDFPNTLGSALKGGAKGAVKGAVSGARFGGKAGAVVGGVFGGVAGAYRGVKNDPKGVLEDLGNINFNQSWNN</sequence>
<organism evidence="1 2">
    <name type="scientific">Saccharospirillum mangrovi</name>
    <dbReference type="NCBI Taxonomy" id="2161747"/>
    <lineage>
        <taxon>Bacteria</taxon>
        <taxon>Pseudomonadati</taxon>
        <taxon>Pseudomonadota</taxon>
        <taxon>Gammaproteobacteria</taxon>
        <taxon>Oceanospirillales</taxon>
        <taxon>Saccharospirillaceae</taxon>
        <taxon>Saccharospirillum</taxon>
    </lineage>
</organism>
<evidence type="ECO:0000313" key="2">
    <source>
        <dbReference type="Proteomes" id="UP001595617"/>
    </source>
</evidence>
<accession>A0ABV7ZT71</accession>
<dbReference type="RefSeq" id="WP_380692577.1">
    <property type="nucleotide sequence ID" value="NZ_JBHRYR010000002.1"/>
</dbReference>
<name>A0ABV7ZT71_9GAMM</name>
<protein>
    <recommendedName>
        <fullName evidence="3">Glycine zipper domain-containing protein</fullName>
    </recommendedName>
</protein>
<evidence type="ECO:0000313" key="1">
    <source>
        <dbReference type="EMBL" id="MFC3851424.1"/>
    </source>
</evidence>
<dbReference type="Proteomes" id="UP001595617">
    <property type="component" value="Unassembled WGS sequence"/>
</dbReference>
<comment type="caution">
    <text evidence="1">The sequence shown here is derived from an EMBL/GenBank/DDBJ whole genome shotgun (WGS) entry which is preliminary data.</text>
</comment>
<reference evidence="2" key="1">
    <citation type="journal article" date="2019" name="Int. J. Syst. Evol. Microbiol.">
        <title>The Global Catalogue of Microorganisms (GCM) 10K type strain sequencing project: providing services to taxonomists for standard genome sequencing and annotation.</title>
        <authorList>
            <consortium name="The Broad Institute Genomics Platform"/>
            <consortium name="The Broad Institute Genome Sequencing Center for Infectious Disease"/>
            <person name="Wu L."/>
            <person name="Ma J."/>
        </authorList>
    </citation>
    <scope>NUCLEOTIDE SEQUENCE [LARGE SCALE GENOMIC DNA]</scope>
    <source>
        <strain evidence="2">IBRC 10765</strain>
    </source>
</reference>
<keyword evidence="2" id="KW-1185">Reference proteome</keyword>